<feature type="transmembrane region" description="Helical" evidence="1">
    <location>
        <begin position="50"/>
        <end position="71"/>
    </location>
</feature>
<name>A0A226DT39_FOLCA</name>
<evidence type="ECO:0000313" key="2">
    <source>
        <dbReference type="EMBL" id="OXA48240.1"/>
    </source>
</evidence>
<dbReference type="Proteomes" id="UP000198287">
    <property type="component" value="Unassembled WGS sequence"/>
</dbReference>
<protein>
    <recommendedName>
        <fullName evidence="4">Gustatory receptor</fullName>
    </recommendedName>
</protein>
<accession>A0A226DT39</accession>
<gene>
    <name evidence="2" type="ORF">Fcan01_16874</name>
</gene>
<evidence type="ECO:0008006" key="4">
    <source>
        <dbReference type="Google" id="ProtNLM"/>
    </source>
</evidence>
<organism evidence="2 3">
    <name type="scientific">Folsomia candida</name>
    <name type="common">Springtail</name>
    <dbReference type="NCBI Taxonomy" id="158441"/>
    <lineage>
        <taxon>Eukaryota</taxon>
        <taxon>Metazoa</taxon>
        <taxon>Ecdysozoa</taxon>
        <taxon>Arthropoda</taxon>
        <taxon>Hexapoda</taxon>
        <taxon>Collembola</taxon>
        <taxon>Entomobryomorpha</taxon>
        <taxon>Isotomoidea</taxon>
        <taxon>Isotomidae</taxon>
        <taxon>Proisotominae</taxon>
        <taxon>Folsomia</taxon>
    </lineage>
</organism>
<proteinExistence type="predicted"/>
<feature type="transmembrane region" description="Helical" evidence="1">
    <location>
        <begin position="83"/>
        <end position="105"/>
    </location>
</feature>
<evidence type="ECO:0000256" key="1">
    <source>
        <dbReference type="SAM" id="Phobius"/>
    </source>
</evidence>
<keyword evidence="1" id="KW-1133">Transmembrane helix</keyword>
<feature type="transmembrane region" description="Helical" evidence="1">
    <location>
        <begin position="267"/>
        <end position="289"/>
    </location>
</feature>
<dbReference type="EMBL" id="LNIX01000012">
    <property type="protein sequence ID" value="OXA48240.1"/>
    <property type="molecule type" value="Genomic_DNA"/>
</dbReference>
<feature type="transmembrane region" description="Helical" evidence="1">
    <location>
        <begin position="301"/>
        <end position="325"/>
    </location>
</feature>
<feature type="transmembrane region" description="Helical" evidence="1">
    <location>
        <begin position="152"/>
        <end position="173"/>
    </location>
</feature>
<evidence type="ECO:0000313" key="3">
    <source>
        <dbReference type="Proteomes" id="UP000198287"/>
    </source>
</evidence>
<reference evidence="2 3" key="1">
    <citation type="submission" date="2015-12" db="EMBL/GenBank/DDBJ databases">
        <title>The genome of Folsomia candida.</title>
        <authorList>
            <person name="Faddeeva A."/>
            <person name="Derks M.F."/>
            <person name="Anvar Y."/>
            <person name="Smit S."/>
            <person name="Van Straalen N."/>
            <person name="Roelofs D."/>
        </authorList>
    </citation>
    <scope>NUCLEOTIDE SEQUENCE [LARGE SCALE GENOMIC DNA]</scope>
    <source>
        <strain evidence="2 3">VU population</strain>
        <tissue evidence="2">Whole body</tissue>
    </source>
</reference>
<feature type="transmembrane region" description="Helical" evidence="1">
    <location>
        <begin position="199"/>
        <end position="232"/>
    </location>
</feature>
<sequence length="401" mass="46116">MWHLIGTRQFEVCIKSIHRNSLRCAYFLQWEGKEGKAVPIKSYSRKYQGFQCYAVFCTLIILPVYFLRWYQILTASPGSITVIQYYACVVGTIMMLVGLPFLWFFSKKSNLRKFVTYFHEVLNLDKRFCADIFPQNLAPQSKNLRLTTVTNIVNLINIMACYYSPALVIWISFSDYAPLYGFALHVLDVTSIHFALRVIIATVISITISILTSVGYLCAFFEVSGIVVLYFWSKILRNKEFSFSKTIQIYNQLKLMTILVQEIGHDLISVCLHHAYAVIISTIAMYYFVVQFTPGKQMSILVTYTSLLMLFGATGLEMLAICFVAKASFMSRATLRKLFMDHGKDKNRGKIVRSLQPNSISLEFLDSVDTIRNGIGMDYFVRYFERVQSHTINWLLATNLD</sequence>
<dbReference type="AlphaFoldDB" id="A0A226DT39"/>
<keyword evidence="1" id="KW-0812">Transmembrane</keyword>
<keyword evidence="1" id="KW-0472">Membrane</keyword>
<keyword evidence="3" id="KW-1185">Reference proteome</keyword>
<comment type="caution">
    <text evidence="2">The sequence shown here is derived from an EMBL/GenBank/DDBJ whole genome shotgun (WGS) entry which is preliminary data.</text>
</comment>